<name>A0A9P9EER5_9HYPO</name>
<feature type="domain" description="Heterokaryon incompatibility" evidence="1">
    <location>
        <begin position="16"/>
        <end position="175"/>
    </location>
</feature>
<dbReference type="EMBL" id="JAGMUV010000013">
    <property type="protein sequence ID" value="KAH7136288.1"/>
    <property type="molecule type" value="Genomic_DNA"/>
</dbReference>
<keyword evidence="3" id="KW-1185">Reference proteome</keyword>
<evidence type="ECO:0000259" key="1">
    <source>
        <dbReference type="Pfam" id="PF06985"/>
    </source>
</evidence>
<protein>
    <submittedName>
        <fullName evidence="2">Heterokaryon incompatibility protein-domain-containing protein</fullName>
    </submittedName>
</protein>
<proteinExistence type="predicted"/>
<accession>A0A9P9EER5</accession>
<reference evidence="2" key="1">
    <citation type="journal article" date="2021" name="Nat. Commun.">
        <title>Genetic determinants of endophytism in the Arabidopsis root mycobiome.</title>
        <authorList>
            <person name="Mesny F."/>
            <person name="Miyauchi S."/>
            <person name="Thiergart T."/>
            <person name="Pickel B."/>
            <person name="Atanasova L."/>
            <person name="Karlsson M."/>
            <person name="Huettel B."/>
            <person name="Barry K.W."/>
            <person name="Haridas S."/>
            <person name="Chen C."/>
            <person name="Bauer D."/>
            <person name="Andreopoulos W."/>
            <person name="Pangilinan J."/>
            <person name="LaButti K."/>
            <person name="Riley R."/>
            <person name="Lipzen A."/>
            <person name="Clum A."/>
            <person name="Drula E."/>
            <person name="Henrissat B."/>
            <person name="Kohler A."/>
            <person name="Grigoriev I.V."/>
            <person name="Martin F.M."/>
            <person name="Hacquard S."/>
        </authorList>
    </citation>
    <scope>NUCLEOTIDE SEQUENCE</scope>
    <source>
        <strain evidence="2">MPI-CAGE-AT-0147</strain>
    </source>
</reference>
<gene>
    <name evidence="2" type="ORF">EDB81DRAFT_844361</name>
</gene>
<dbReference type="InterPro" id="IPR052895">
    <property type="entry name" value="HetReg/Transcr_Mod"/>
</dbReference>
<dbReference type="AlphaFoldDB" id="A0A9P9EER5"/>
<dbReference type="PANTHER" id="PTHR24148">
    <property type="entry name" value="ANKYRIN REPEAT DOMAIN-CONTAINING PROTEIN 39 HOMOLOG-RELATED"/>
    <property type="match status" value="1"/>
</dbReference>
<dbReference type="Proteomes" id="UP000738349">
    <property type="component" value="Unassembled WGS sequence"/>
</dbReference>
<evidence type="ECO:0000313" key="3">
    <source>
        <dbReference type="Proteomes" id="UP000738349"/>
    </source>
</evidence>
<dbReference type="InterPro" id="IPR010730">
    <property type="entry name" value="HET"/>
</dbReference>
<organism evidence="2 3">
    <name type="scientific">Dactylonectria macrodidyma</name>
    <dbReference type="NCBI Taxonomy" id="307937"/>
    <lineage>
        <taxon>Eukaryota</taxon>
        <taxon>Fungi</taxon>
        <taxon>Dikarya</taxon>
        <taxon>Ascomycota</taxon>
        <taxon>Pezizomycotina</taxon>
        <taxon>Sordariomycetes</taxon>
        <taxon>Hypocreomycetidae</taxon>
        <taxon>Hypocreales</taxon>
        <taxon>Nectriaceae</taxon>
        <taxon>Dactylonectria</taxon>
    </lineage>
</organism>
<dbReference type="Pfam" id="PF06985">
    <property type="entry name" value="HET"/>
    <property type="match status" value="1"/>
</dbReference>
<sequence>MQGRLFQTRLEDTPEYSALSYVWGGASPSDPMLQVNCSQLKIRRSLFQALEQILSHVTTMVLWIDQICIDQENDVEREQQVKLMSGIFIQAQRVICWLGIHEKDSDYAFDLLHALVPNTTDPKASMDWKKSTDKLLAAGFLNDLFDLFDPSKIPFAAVAALANRPWFSRLWIVQEVALASELEFRCGGSTIRGTTFFTAMQALSSGVHDPPAPWLLKPFRHAIILDQLRAKTLSTWDCKKSHDRLNALFGLVARNSPVHTWFLPSYSITSPELYSTFAKGYIQQRRNLDILHFAGCGDVGAYSLSKAYDSVIVELGRPADDVPSWVPDWRVQSRPITLLPDVTAGDNSGAQFLATVSSADYYLNEASQTLRVRALLVDEITHVQITEHDIFGLWFNLAKDTIECDGFESMFASTLVMGAKVTPTENGALNVQPEEVLDIFRHWAERNLNETRTRSIEDSYDLSEGSARFGYLAEEVCRNRTLFVTKSGRLGLGSTHVSPGASIYLIHGLKTPFVVHTTSDEQHILRGECYVHGLMDQQASTSDLDVYLNFT</sequence>
<comment type="caution">
    <text evidence="2">The sequence shown here is derived from an EMBL/GenBank/DDBJ whole genome shotgun (WGS) entry which is preliminary data.</text>
</comment>
<dbReference type="PANTHER" id="PTHR24148:SF64">
    <property type="entry name" value="HETEROKARYON INCOMPATIBILITY DOMAIN-CONTAINING PROTEIN"/>
    <property type="match status" value="1"/>
</dbReference>
<dbReference type="OrthoDB" id="2157530at2759"/>
<dbReference type="Pfam" id="PF26639">
    <property type="entry name" value="Het-6_barrel"/>
    <property type="match status" value="1"/>
</dbReference>
<evidence type="ECO:0000313" key="2">
    <source>
        <dbReference type="EMBL" id="KAH7136288.1"/>
    </source>
</evidence>